<evidence type="ECO:0000256" key="2">
    <source>
        <dbReference type="ARBA" id="ARBA00007131"/>
    </source>
</evidence>
<organism evidence="6 7">
    <name type="scientific">Megasphaera hexanoica</name>
    <dbReference type="NCBI Taxonomy" id="1675036"/>
    <lineage>
        <taxon>Bacteria</taxon>
        <taxon>Bacillati</taxon>
        <taxon>Bacillota</taxon>
        <taxon>Negativicutes</taxon>
        <taxon>Veillonellales</taxon>
        <taxon>Veillonellaceae</taxon>
        <taxon>Megasphaera</taxon>
    </lineage>
</organism>
<dbReference type="Gene3D" id="3.40.50.920">
    <property type="match status" value="1"/>
</dbReference>
<dbReference type="Pfam" id="PF02779">
    <property type="entry name" value="Transket_pyr"/>
    <property type="match status" value="1"/>
</dbReference>
<dbReference type="RefSeq" id="WP_059076533.1">
    <property type="nucleotide sequence ID" value="NZ_JABAFG010000002.1"/>
</dbReference>
<comment type="cofactor">
    <cofactor evidence="1">
        <name>thiamine diphosphate</name>
        <dbReference type="ChEBI" id="CHEBI:58937"/>
    </cofactor>
</comment>
<dbReference type="EMBL" id="JABAFG010000002">
    <property type="protein sequence ID" value="NME27374.1"/>
    <property type="molecule type" value="Genomic_DNA"/>
</dbReference>
<gene>
    <name evidence="6" type="ORF">HF872_01835</name>
</gene>
<comment type="similarity">
    <text evidence="2">Belongs to the transketolase family.</text>
</comment>
<dbReference type="PROSITE" id="PS00802">
    <property type="entry name" value="TRANSKETOLASE_2"/>
    <property type="match status" value="1"/>
</dbReference>
<comment type="caution">
    <text evidence="6">The sequence shown here is derived from an EMBL/GenBank/DDBJ whole genome shotgun (WGS) entry which is preliminary data.</text>
</comment>
<dbReference type="InterPro" id="IPR020826">
    <property type="entry name" value="Transketolase_BS"/>
</dbReference>
<accession>A0A848BT67</accession>
<keyword evidence="4" id="KW-0786">Thiamine pyrophosphate</keyword>
<keyword evidence="3" id="KW-0808">Transferase</keyword>
<evidence type="ECO:0000256" key="4">
    <source>
        <dbReference type="ARBA" id="ARBA00023052"/>
    </source>
</evidence>
<name>A0A848BT67_9FIRM</name>
<evidence type="ECO:0000256" key="3">
    <source>
        <dbReference type="ARBA" id="ARBA00022679"/>
    </source>
</evidence>
<evidence type="ECO:0000256" key="1">
    <source>
        <dbReference type="ARBA" id="ARBA00001964"/>
    </source>
</evidence>
<dbReference type="FunFam" id="3.40.50.970:FF:000129">
    <property type="entry name" value="Transketolase"/>
    <property type="match status" value="1"/>
</dbReference>
<dbReference type="SUPFAM" id="SSF52518">
    <property type="entry name" value="Thiamin diphosphate-binding fold (THDP-binding)"/>
    <property type="match status" value="1"/>
</dbReference>
<dbReference type="InterPro" id="IPR029061">
    <property type="entry name" value="THDP-binding"/>
</dbReference>
<dbReference type="InterPro" id="IPR051157">
    <property type="entry name" value="PDH/Transketolase"/>
</dbReference>
<dbReference type="GO" id="GO:0016740">
    <property type="term" value="F:transferase activity"/>
    <property type="evidence" value="ECO:0007669"/>
    <property type="project" value="UniProtKB-KW"/>
</dbReference>
<dbReference type="InterPro" id="IPR005475">
    <property type="entry name" value="Transketolase-like_Pyr-bd"/>
</dbReference>
<protein>
    <submittedName>
        <fullName evidence="6">Transketolase family protein</fullName>
    </submittedName>
</protein>
<dbReference type="Pfam" id="PF02780">
    <property type="entry name" value="Transketolase_C"/>
    <property type="match status" value="1"/>
</dbReference>
<evidence type="ECO:0000259" key="5">
    <source>
        <dbReference type="SMART" id="SM00861"/>
    </source>
</evidence>
<dbReference type="SMART" id="SM00861">
    <property type="entry name" value="Transket_pyr"/>
    <property type="match status" value="1"/>
</dbReference>
<dbReference type="PANTHER" id="PTHR43825:SF1">
    <property type="entry name" value="TRANSKETOLASE-LIKE PYRIMIDINE-BINDING DOMAIN-CONTAINING PROTEIN"/>
    <property type="match status" value="1"/>
</dbReference>
<sequence>MAMSTRDAYGHVLETEIYKNPDVVVVDADIASSTRAEKFKNKAPERFFNVGISEQDLMGTAAGLAAVGKIPLAGSYALFTERGLEITRNSICLPNLNVKIIVSHGGLTIGSDGATHQAIEDIALMRSLPNLSVIVPSDGWETEEAVKAAVAHKGPVYIRLGKDTVPDIHPAGSTFQWGKGQILRDGIDVALIGTGRMTAAALAAADQLRQEGLEAMVINMPTIKPIDADLIEYAARKTRHMVTAEEGTVLGGLGSAVAETLVRRYPVRQEFIGVQDTFGESGSSEDLLKKYGLTADDIAAAARKVLA</sequence>
<dbReference type="Proteomes" id="UP000591071">
    <property type="component" value="Unassembled WGS sequence"/>
</dbReference>
<feature type="domain" description="Transketolase-like pyrimidine-binding" evidence="5">
    <location>
        <begin position="3"/>
        <end position="167"/>
    </location>
</feature>
<dbReference type="InterPro" id="IPR033248">
    <property type="entry name" value="Transketolase_C"/>
</dbReference>
<dbReference type="PANTHER" id="PTHR43825">
    <property type="entry name" value="PYRUVATE DEHYDROGENASE E1 COMPONENT"/>
    <property type="match status" value="1"/>
</dbReference>
<reference evidence="6 7" key="1">
    <citation type="submission" date="2020-04" db="EMBL/GenBank/DDBJ databases">
        <authorList>
            <person name="Hitch T.C.A."/>
            <person name="Wylensek D."/>
            <person name="Clavel T."/>
        </authorList>
    </citation>
    <scope>NUCLEOTIDE SEQUENCE [LARGE SCALE GENOMIC DNA]</scope>
    <source>
        <strain evidence="6 7">Oil-RF-744-FAT-WT-6-1</strain>
    </source>
</reference>
<evidence type="ECO:0000313" key="6">
    <source>
        <dbReference type="EMBL" id="NME27374.1"/>
    </source>
</evidence>
<dbReference type="InterPro" id="IPR009014">
    <property type="entry name" value="Transketo_C/PFOR_II"/>
</dbReference>
<proteinExistence type="inferred from homology"/>
<evidence type="ECO:0000313" key="7">
    <source>
        <dbReference type="Proteomes" id="UP000591071"/>
    </source>
</evidence>
<dbReference type="SUPFAM" id="SSF52922">
    <property type="entry name" value="TK C-terminal domain-like"/>
    <property type="match status" value="1"/>
</dbReference>
<dbReference type="CDD" id="cd07033">
    <property type="entry name" value="TPP_PYR_DXS_TK_like"/>
    <property type="match status" value="1"/>
</dbReference>
<dbReference type="AlphaFoldDB" id="A0A848BT67"/>
<dbReference type="Gene3D" id="3.40.50.970">
    <property type="match status" value="1"/>
</dbReference>